<feature type="region of interest" description="Disordered" evidence="5">
    <location>
        <begin position="1"/>
        <end position="22"/>
    </location>
</feature>
<dbReference type="PANTHER" id="PTHR30055:SF151">
    <property type="entry name" value="TRANSCRIPTIONAL REGULATORY PROTEIN"/>
    <property type="match status" value="1"/>
</dbReference>
<sequence length="263" mass="27954">MAQGKQAGGSTDRPGRASDLPASVEVAWGLRERPGKGPRPGLDLDRIVGAAVRIAEAEGLAAVSMGRVAKELGVSTMSLYRYVAAKDELYVLMQEAAMGLPPAPPAPGTPWREVLTAWATALRDRSRRNLWAMRIPVDGPPATPHSVAWMEQGLASLDGSGLGDGDRISVIMLVSGFVRNEVGTMADLAAAQAKAGTTPEESLVRYGRLLARFTDPVRFPAVTRLLEAGVLEGPDDPDYEFAFGLERLLDGIEALVRKRGVAG</sequence>
<dbReference type="GO" id="GO:0000976">
    <property type="term" value="F:transcription cis-regulatory region binding"/>
    <property type="evidence" value="ECO:0007669"/>
    <property type="project" value="TreeGrafter"/>
</dbReference>
<dbReference type="RefSeq" id="WP_229897495.1">
    <property type="nucleotide sequence ID" value="NZ_BMVC01000002.1"/>
</dbReference>
<dbReference type="SUPFAM" id="SSF48498">
    <property type="entry name" value="Tetracyclin repressor-like, C-terminal domain"/>
    <property type="match status" value="1"/>
</dbReference>
<evidence type="ECO:0000313" key="8">
    <source>
        <dbReference type="Proteomes" id="UP000638353"/>
    </source>
</evidence>
<evidence type="ECO:0000259" key="6">
    <source>
        <dbReference type="PROSITE" id="PS50977"/>
    </source>
</evidence>
<gene>
    <name evidence="7" type="ORF">GCM10010334_10420</name>
</gene>
<dbReference type="GO" id="GO:0003700">
    <property type="term" value="F:DNA-binding transcription factor activity"/>
    <property type="evidence" value="ECO:0007669"/>
    <property type="project" value="TreeGrafter"/>
</dbReference>
<dbReference type="InterPro" id="IPR009057">
    <property type="entry name" value="Homeodomain-like_sf"/>
</dbReference>
<dbReference type="InterPro" id="IPR001647">
    <property type="entry name" value="HTH_TetR"/>
</dbReference>
<dbReference type="InterPro" id="IPR036271">
    <property type="entry name" value="Tet_transcr_reg_TetR-rel_C_sf"/>
</dbReference>
<dbReference type="AlphaFoldDB" id="A0A919C8C1"/>
<dbReference type="InterPro" id="IPR004111">
    <property type="entry name" value="Repressor_TetR_C"/>
</dbReference>
<protein>
    <submittedName>
        <fullName evidence="7">TetR family transcriptional regulator</fullName>
    </submittedName>
</protein>
<comment type="caution">
    <text evidence="7">The sequence shown here is derived from an EMBL/GenBank/DDBJ whole genome shotgun (WGS) entry which is preliminary data.</text>
</comment>
<accession>A0A919C8C1</accession>
<evidence type="ECO:0000256" key="4">
    <source>
        <dbReference type="PROSITE-ProRule" id="PRU00335"/>
    </source>
</evidence>
<dbReference type="InterPro" id="IPR050109">
    <property type="entry name" value="HTH-type_TetR-like_transc_reg"/>
</dbReference>
<dbReference type="PROSITE" id="PS50977">
    <property type="entry name" value="HTH_TETR_2"/>
    <property type="match status" value="1"/>
</dbReference>
<dbReference type="Pfam" id="PF02909">
    <property type="entry name" value="TetR_C_1"/>
    <property type="match status" value="1"/>
</dbReference>
<evidence type="ECO:0000256" key="2">
    <source>
        <dbReference type="ARBA" id="ARBA00023125"/>
    </source>
</evidence>
<dbReference type="PANTHER" id="PTHR30055">
    <property type="entry name" value="HTH-TYPE TRANSCRIPTIONAL REGULATOR RUTR"/>
    <property type="match status" value="1"/>
</dbReference>
<dbReference type="EMBL" id="BMVC01000002">
    <property type="protein sequence ID" value="GHC82301.1"/>
    <property type="molecule type" value="Genomic_DNA"/>
</dbReference>
<keyword evidence="3" id="KW-0804">Transcription</keyword>
<dbReference type="Proteomes" id="UP000638353">
    <property type="component" value="Unassembled WGS sequence"/>
</dbReference>
<evidence type="ECO:0000313" key="7">
    <source>
        <dbReference type="EMBL" id="GHC82301.1"/>
    </source>
</evidence>
<evidence type="ECO:0000256" key="1">
    <source>
        <dbReference type="ARBA" id="ARBA00023015"/>
    </source>
</evidence>
<dbReference type="Pfam" id="PF00440">
    <property type="entry name" value="TetR_N"/>
    <property type="match status" value="1"/>
</dbReference>
<name>A0A919C8C1_9ACTN</name>
<keyword evidence="1" id="KW-0805">Transcription regulation</keyword>
<proteinExistence type="predicted"/>
<keyword evidence="2 4" id="KW-0238">DNA-binding</keyword>
<dbReference type="Gene3D" id="1.10.357.10">
    <property type="entry name" value="Tetracycline Repressor, domain 2"/>
    <property type="match status" value="1"/>
</dbReference>
<dbReference type="SUPFAM" id="SSF46689">
    <property type="entry name" value="Homeodomain-like"/>
    <property type="match status" value="1"/>
</dbReference>
<dbReference type="GO" id="GO:0045892">
    <property type="term" value="P:negative regulation of DNA-templated transcription"/>
    <property type="evidence" value="ECO:0007669"/>
    <property type="project" value="InterPro"/>
</dbReference>
<organism evidence="7 8">
    <name type="scientific">Streptomyces finlayi</name>
    <dbReference type="NCBI Taxonomy" id="67296"/>
    <lineage>
        <taxon>Bacteria</taxon>
        <taxon>Bacillati</taxon>
        <taxon>Actinomycetota</taxon>
        <taxon>Actinomycetes</taxon>
        <taxon>Kitasatosporales</taxon>
        <taxon>Streptomycetaceae</taxon>
        <taxon>Streptomyces</taxon>
    </lineage>
</organism>
<reference evidence="7" key="1">
    <citation type="journal article" date="2014" name="Int. J. Syst. Evol. Microbiol.">
        <title>Complete genome sequence of Corynebacterium casei LMG S-19264T (=DSM 44701T), isolated from a smear-ripened cheese.</title>
        <authorList>
            <consortium name="US DOE Joint Genome Institute (JGI-PGF)"/>
            <person name="Walter F."/>
            <person name="Albersmeier A."/>
            <person name="Kalinowski J."/>
            <person name="Ruckert C."/>
        </authorList>
    </citation>
    <scope>NUCLEOTIDE SEQUENCE</scope>
    <source>
        <strain evidence="7">JCM 4637</strain>
    </source>
</reference>
<evidence type="ECO:0000256" key="3">
    <source>
        <dbReference type="ARBA" id="ARBA00023163"/>
    </source>
</evidence>
<evidence type="ECO:0000256" key="5">
    <source>
        <dbReference type="SAM" id="MobiDB-lite"/>
    </source>
</evidence>
<reference evidence="7" key="2">
    <citation type="submission" date="2020-09" db="EMBL/GenBank/DDBJ databases">
        <authorList>
            <person name="Sun Q."/>
            <person name="Ohkuma M."/>
        </authorList>
    </citation>
    <scope>NUCLEOTIDE SEQUENCE</scope>
    <source>
        <strain evidence="7">JCM 4637</strain>
    </source>
</reference>
<dbReference type="Gene3D" id="1.10.10.60">
    <property type="entry name" value="Homeodomain-like"/>
    <property type="match status" value="1"/>
</dbReference>
<feature type="domain" description="HTH tetR-type" evidence="6">
    <location>
        <begin position="41"/>
        <end position="101"/>
    </location>
</feature>
<feature type="DNA-binding region" description="H-T-H motif" evidence="4">
    <location>
        <begin position="64"/>
        <end position="83"/>
    </location>
</feature>